<dbReference type="AlphaFoldDB" id="A0A7D4UMG8"/>
<evidence type="ECO:0000313" key="3">
    <source>
        <dbReference type="Proteomes" id="UP000505355"/>
    </source>
</evidence>
<evidence type="ECO:0000313" key="2">
    <source>
        <dbReference type="EMBL" id="QKJ32882.1"/>
    </source>
</evidence>
<dbReference type="Proteomes" id="UP000505355">
    <property type="component" value="Chromosome"/>
</dbReference>
<reference evidence="2 3" key="1">
    <citation type="submission" date="2020-05" db="EMBL/GenBank/DDBJ databases">
        <title>Mucilaginibacter mali sp. nov.</title>
        <authorList>
            <person name="Kim H.S."/>
            <person name="Lee K.C."/>
            <person name="Suh M.K."/>
            <person name="Kim J.-S."/>
            <person name="Han K.-I."/>
            <person name="Eom M.K."/>
            <person name="Shin Y.K."/>
            <person name="Lee J.-S."/>
        </authorList>
    </citation>
    <scope>NUCLEOTIDE SEQUENCE [LARGE SCALE GENOMIC DNA]</scope>
    <source>
        <strain evidence="2 3">G2-14</strain>
    </source>
</reference>
<protein>
    <submittedName>
        <fullName evidence="2">Uncharacterized protein</fullName>
    </submittedName>
</protein>
<sequence>MYSKRLFNKLKLSFSPLSNYDYSLLTSQTSLTDILAESHIYMIVQRPCLTFEELYIDPTIEEDPILRFKICKKGSAEFLECSFPYRRGMFKELFKEKMGMLFTPDYEFLHHKFSDPPYYHIANFLMFADENGYGSWFSPEKFLFERWNDLYESEVKGDVPAFLKYKVHYIGKATEEHVIKRLTGHEHLQDILSVEFPLHYGSLPTDEIAILFYEFSDNIHLAMFGADDEMGDVLIQQMIDGNLPMVPKKRIYLDAEKALINALKPRHNKLFYKSYPQSKDGLKQDALDAYTYTFFDPITLVYNEGEITGSEHFIEADMLLVKKGEPLAILKYEREHTQAGADEKKRTAKRAKPKK</sequence>
<keyword evidence="3" id="KW-1185">Reference proteome</keyword>
<name>A0A7D4UMG8_9SPHI</name>
<feature type="compositionally biased region" description="Basic residues" evidence="1">
    <location>
        <begin position="346"/>
        <end position="355"/>
    </location>
</feature>
<gene>
    <name evidence="2" type="ORF">HQ865_25045</name>
</gene>
<proteinExistence type="predicted"/>
<feature type="region of interest" description="Disordered" evidence="1">
    <location>
        <begin position="335"/>
        <end position="355"/>
    </location>
</feature>
<dbReference type="RefSeq" id="WP_173417527.1">
    <property type="nucleotide sequence ID" value="NZ_CP054139.1"/>
</dbReference>
<organism evidence="2 3">
    <name type="scientific">Mucilaginibacter mali</name>
    <dbReference type="NCBI Taxonomy" id="2740462"/>
    <lineage>
        <taxon>Bacteria</taxon>
        <taxon>Pseudomonadati</taxon>
        <taxon>Bacteroidota</taxon>
        <taxon>Sphingobacteriia</taxon>
        <taxon>Sphingobacteriales</taxon>
        <taxon>Sphingobacteriaceae</taxon>
        <taxon>Mucilaginibacter</taxon>
    </lineage>
</organism>
<feature type="compositionally biased region" description="Basic and acidic residues" evidence="1">
    <location>
        <begin position="335"/>
        <end position="345"/>
    </location>
</feature>
<evidence type="ECO:0000256" key="1">
    <source>
        <dbReference type="SAM" id="MobiDB-lite"/>
    </source>
</evidence>
<dbReference type="KEGG" id="mmab:HQ865_25045"/>
<accession>A0A7D4UMG8</accession>
<dbReference type="EMBL" id="CP054139">
    <property type="protein sequence ID" value="QKJ32882.1"/>
    <property type="molecule type" value="Genomic_DNA"/>
</dbReference>